<organism evidence="2 3">
    <name type="scientific">Zobellia uliginosa</name>
    <dbReference type="NCBI Taxonomy" id="143224"/>
    <lineage>
        <taxon>Bacteria</taxon>
        <taxon>Pseudomonadati</taxon>
        <taxon>Bacteroidota</taxon>
        <taxon>Flavobacteriia</taxon>
        <taxon>Flavobacteriales</taxon>
        <taxon>Flavobacteriaceae</taxon>
        <taxon>Zobellia</taxon>
    </lineage>
</organism>
<dbReference type="InterPro" id="IPR036237">
    <property type="entry name" value="Xyl_isomerase-like_sf"/>
</dbReference>
<name>A0ABY1L1Z5_9FLAO</name>
<dbReference type="PANTHER" id="PTHR12110">
    <property type="entry name" value="HYDROXYPYRUVATE ISOMERASE"/>
    <property type="match status" value="1"/>
</dbReference>
<dbReference type="PANTHER" id="PTHR12110:SF41">
    <property type="entry name" value="INOSOSE DEHYDRATASE"/>
    <property type="match status" value="1"/>
</dbReference>
<feature type="domain" description="Xylose isomerase-like TIM barrel" evidence="1">
    <location>
        <begin position="143"/>
        <end position="330"/>
    </location>
</feature>
<dbReference type="RefSeq" id="WP_076457210.1">
    <property type="nucleotide sequence ID" value="NZ_FTOB01000013.1"/>
</dbReference>
<dbReference type="SUPFAM" id="SSF51658">
    <property type="entry name" value="Xylose isomerase-like"/>
    <property type="match status" value="1"/>
</dbReference>
<accession>A0ABY1L1Z5</accession>
<evidence type="ECO:0000313" key="2">
    <source>
        <dbReference type="EMBL" id="SIT13706.1"/>
    </source>
</evidence>
<reference evidence="2 3" key="1">
    <citation type="submission" date="2017-01" db="EMBL/GenBank/DDBJ databases">
        <authorList>
            <person name="Varghese N."/>
            <person name="Submissions S."/>
        </authorList>
    </citation>
    <scope>NUCLEOTIDE SEQUENCE [LARGE SCALE GENOMIC DNA]</scope>
    <source>
        <strain evidence="2 3">DSM 2061</strain>
    </source>
</reference>
<dbReference type="Pfam" id="PF01261">
    <property type="entry name" value="AP_endonuc_2"/>
    <property type="match status" value="1"/>
</dbReference>
<evidence type="ECO:0000259" key="1">
    <source>
        <dbReference type="Pfam" id="PF01261"/>
    </source>
</evidence>
<proteinExistence type="predicted"/>
<dbReference type="GO" id="GO:0016853">
    <property type="term" value="F:isomerase activity"/>
    <property type="evidence" value="ECO:0007669"/>
    <property type="project" value="UniProtKB-KW"/>
</dbReference>
<dbReference type="InterPro" id="IPR050312">
    <property type="entry name" value="IolE/XylAMocC-like"/>
</dbReference>
<keyword evidence="3" id="KW-1185">Reference proteome</keyword>
<comment type="caution">
    <text evidence="2">The sequence shown here is derived from an EMBL/GenBank/DDBJ whole genome shotgun (WGS) entry which is preliminary data.</text>
</comment>
<dbReference type="EMBL" id="FTOB01000013">
    <property type="protein sequence ID" value="SIT13706.1"/>
    <property type="molecule type" value="Genomic_DNA"/>
</dbReference>
<dbReference type="PROSITE" id="PS51318">
    <property type="entry name" value="TAT"/>
    <property type="match status" value="1"/>
</dbReference>
<sequence length="348" mass="38607">MQNDSKSGRRKFLKNTLAVAAGSTLITPSLFGAPSILKHYKKPNSRFNGVQVGVITYSFRSMEDQSAEATLKYILDCGINAIELIGDPAETFAGRPENKLDRSVFFGLMKKKRSGSISDDEAKQLAEIQAEQAAYNAQVSQWRKTVDMKKFEKFRKMYNRAGVDIYAFKPRNTFGKNNSDADIDWGMKTAKVLGASHVTVEHPSDDATTLRLGNFAKKHGIYIAYHGHEQQTPTLWDTALEQSKYNALNLDLGHFVAAGNTAPLEMIKSKHDHIKSMHLKDRQTPEHGKGNLVWGSGDTPLAGALQLMRDEKYGFPGTIELEYNVPEGSNAVAEVQKCVAFCEKALSK</sequence>
<dbReference type="InterPro" id="IPR006311">
    <property type="entry name" value="TAT_signal"/>
</dbReference>
<dbReference type="Proteomes" id="UP000185728">
    <property type="component" value="Unassembled WGS sequence"/>
</dbReference>
<gene>
    <name evidence="2" type="ORF">SAMN05421766_1137</name>
</gene>
<protein>
    <submittedName>
        <fullName evidence="2">Sugar phosphate isomerase/epimerase</fullName>
    </submittedName>
</protein>
<dbReference type="Gene3D" id="3.20.20.150">
    <property type="entry name" value="Divalent-metal-dependent TIM barrel enzymes"/>
    <property type="match status" value="1"/>
</dbReference>
<evidence type="ECO:0000313" key="3">
    <source>
        <dbReference type="Proteomes" id="UP000185728"/>
    </source>
</evidence>
<keyword evidence="2" id="KW-0413">Isomerase</keyword>
<dbReference type="InterPro" id="IPR013022">
    <property type="entry name" value="Xyl_isomerase-like_TIM-brl"/>
</dbReference>